<keyword evidence="7" id="KW-1185">Reference proteome</keyword>
<dbReference type="Pfam" id="PF08402">
    <property type="entry name" value="TOBE_2"/>
    <property type="match status" value="1"/>
</dbReference>
<keyword evidence="3" id="KW-0547">Nucleotide-binding</keyword>
<dbReference type="InterPro" id="IPR013611">
    <property type="entry name" value="Transp-assoc_OB_typ2"/>
</dbReference>
<gene>
    <name evidence="6" type="ORF">BMJ33_10710</name>
</gene>
<comment type="similarity">
    <text evidence="1">Belongs to the ABC transporter superfamily.</text>
</comment>
<keyword evidence="4 6" id="KW-0067">ATP-binding</keyword>
<evidence type="ECO:0000256" key="3">
    <source>
        <dbReference type="ARBA" id="ARBA00022741"/>
    </source>
</evidence>
<protein>
    <submittedName>
        <fullName evidence="6">Polyamine ABC transporter ATP-binding protein</fullName>
    </submittedName>
</protein>
<evidence type="ECO:0000313" key="7">
    <source>
        <dbReference type="Proteomes" id="UP001190825"/>
    </source>
</evidence>
<sequence>MGVVAADVRRAGSIDQVAVSVKDVGMAFGDVHAVRNASFDLPQGRFLTILGPSGSGKTTLLRMIAGFDRPTSGEIFINGQPVSAVPPHKRAIGMVFQKLALFPHMTAAENVAFPLKMRRHDARTIPERVERYLDLVRLGGYGDRRINELSGGQQQRVAIARALVFEPDLLLLDEPLAALDRKLREEMQLEFRRIQKELGVTTINVTHDQREALVVSDEIIVMNGGAIQQKARPVDAYRAPSNAFVANFIGVTNFLEGRIVELTSTQAVFESNGVRLVGIAVELTSTQAVFESNGVRLVGIAADAALAAGLSCSGALRAEQIRIAPRGGRLDDLGTVVDGQVVDCIFEGDRVVYEIRVPDLAGVLMRVFDHDPESHLQFGPGDEVRLGWNARDMHVFQK</sequence>
<dbReference type="InterPro" id="IPR050093">
    <property type="entry name" value="ABC_SmlMolc_Importer"/>
</dbReference>
<dbReference type="RefSeq" id="WP_102040149.1">
    <property type="nucleotide sequence ID" value="NZ_NBUC01000063.1"/>
</dbReference>
<dbReference type="GO" id="GO:0005524">
    <property type="term" value="F:ATP binding"/>
    <property type="evidence" value="ECO:0007669"/>
    <property type="project" value="UniProtKB-KW"/>
</dbReference>
<evidence type="ECO:0000256" key="4">
    <source>
        <dbReference type="ARBA" id="ARBA00022840"/>
    </source>
</evidence>
<dbReference type="SUPFAM" id="SSF52540">
    <property type="entry name" value="P-loop containing nucleoside triphosphate hydrolases"/>
    <property type="match status" value="1"/>
</dbReference>
<dbReference type="Proteomes" id="UP001190825">
    <property type="component" value="Unassembled WGS sequence"/>
</dbReference>
<dbReference type="Gene3D" id="3.40.50.300">
    <property type="entry name" value="P-loop containing nucleotide triphosphate hydrolases"/>
    <property type="match status" value="1"/>
</dbReference>
<dbReference type="PROSITE" id="PS00211">
    <property type="entry name" value="ABC_TRANSPORTER_1"/>
    <property type="match status" value="1"/>
</dbReference>
<dbReference type="InterPro" id="IPR017871">
    <property type="entry name" value="ABC_transporter-like_CS"/>
</dbReference>
<dbReference type="Gene3D" id="2.40.50.100">
    <property type="match status" value="1"/>
</dbReference>
<organism evidence="6 7">
    <name type="scientific">Sinorhizobium medicae</name>
    <dbReference type="NCBI Taxonomy" id="110321"/>
    <lineage>
        <taxon>Bacteria</taxon>
        <taxon>Pseudomonadati</taxon>
        <taxon>Pseudomonadota</taxon>
        <taxon>Alphaproteobacteria</taxon>
        <taxon>Hyphomicrobiales</taxon>
        <taxon>Rhizobiaceae</taxon>
        <taxon>Sinorhizobium/Ensifer group</taxon>
        <taxon>Sinorhizobium</taxon>
    </lineage>
</organism>
<dbReference type="PROSITE" id="PS50893">
    <property type="entry name" value="ABC_TRANSPORTER_2"/>
    <property type="match status" value="1"/>
</dbReference>
<feature type="domain" description="ABC transporter" evidence="5">
    <location>
        <begin position="19"/>
        <end position="249"/>
    </location>
</feature>
<dbReference type="SUPFAM" id="SSF50331">
    <property type="entry name" value="MOP-like"/>
    <property type="match status" value="1"/>
</dbReference>
<dbReference type="InterPro" id="IPR008995">
    <property type="entry name" value="Mo/tungstate-bd_C_term_dom"/>
</dbReference>
<dbReference type="Pfam" id="PF00005">
    <property type="entry name" value="ABC_tran"/>
    <property type="match status" value="1"/>
</dbReference>
<name>A0ABX4TMS0_9HYPH</name>
<dbReference type="PANTHER" id="PTHR42781:SF4">
    <property type="entry name" value="SPERMIDINE_PUTRESCINE IMPORT ATP-BINDING PROTEIN POTA"/>
    <property type="match status" value="1"/>
</dbReference>
<accession>A0ABX4TMS0</accession>
<comment type="caution">
    <text evidence="6">The sequence shown here is derived from an EMBL/GenBank/DDBJ whole genome shotgun (WGS) entry which is preliminary data.</text>
</comment>
<dbReference type="PANTHER" id="PTHR42781">
    <property type="entry name" value="SPERMIDINE/PUTRESCINE IMPORT ATP-BINDING PROTEIN POTA"/>
    <property type="match status" value="1"/>
</dbReference>
<reference evidence="6 7" key="1">
    <citation type="journal article" date="2018" name="FEMS Microbiol. Ecol.">
        <title>Co-invading symbiotic mutualists of Medicago polymorpha retain high ancestral diversity and contain diverse accessory genomes.</title>
        <authorList>
            <person name="Porter S.S."/>
            <person name="Faber-Hammond J.J."/>
            <person name="Friesen M.L."/>
        </authorList>
    </citation>
    <scope>NUCLEOTIDE SEQUENCE [LARGE SCALE GENOMIC DNA]</scope>
    <source>
        <strain evidence="6 7">Str16</strain>
    </source>
</reference>
<dbReference type="InterPro" id="IPR003439">
    <property type="entry name" value="ABC_transporter-like_ATP-bd"/>
</dbReference>
<evidence type="ECO:0000313" key="6">
    <source>
        <dbReference type="EMBL" id="PLU04695.1"/>
    </source>
</evidence>
<keyword evidence="2" id="KW-0813">Transport</keyword>
<proteinExistence type="inferred from homology"/>
<evidence type="ECO:0000259" key="5">
    <source>
        <dbReference type="PROSITE" id="PS50893"/>
    </source>
</evidence>
<dbReference type="InterPro" id="IPR027417">
    <property type="entry name" value="P-loop_NTPase"/>
</dbReference>
<dbReference type="InterPro" id="IPR003593">
    <property type="entry name" value="AAA+_ATPase"/>
</dbReference>
<evidence type="ECO:0000256" key="2">
    <source>
        <dbReference type="ARBA" id="ARBA00022448"/>
    </source>
</evidence>
<dbReference type="SMART" id="SM00382">
    <property type="entry name" value="AAA"/>
    <property type="match status" value="1"/>
</dbReference>
<dbReference type="EMBL" id="NBUC01000063">
    <property type="protein sequence ID" value="PLU04695.1"/>
    <property type="molecule type" value="Genomic_DNA"/>
</dbReference>
<evidence type="ECO:0000256" key="1">
    <source>
        <dbReference type="ARBA" id="ARBA00005417"/>
    </source>
</evidence>